<feature type="transmembrane region" description="Helical" evidence="1">
    <location>
        <begin position="605"/>
        <end position="626"/>
    </location>
</feature>
<reference evidence="3 4" key="1">
    <citation type="submission" date="2016-11" db="EMBL/GenBank/DDBJ databases">
        <authorList>
            <person name="Jaros S."/>
            <person name="Januszkiewicz K."/>
            <person name="Wedrychowicz H."/>
        </authorList>
    </citation>
    <scope>NUCLEOTIDE SEQUENCE [LARGE SCALE GENOMIC DNA]</scope>
    <source>
        <strain evidence="3 4">DSM 46144</strain>
    </source>
</reference>
<accession>A0A1M7TWA7</accession>
<dbReference type="OrthoDB" id="419058at2"/>
<sequence length="775" mass="83932">MTRRWDAVTRRTAAWAGAAAAFTVVSGVAVNQVLEDGRIRWPWLAAAVAVTAIGGILASLVRGPAAADPPGADAPALDALADTVRAVWKPEERHRRLLHPHPLPTAWTTIGPPVADHWANIRADGIDRPLALDGVVDPRRPDSLQEVVADPRLRGRVVILGEPGAGKTALLLRLTLALLETRADDAELPVPVLLRLSTWDPDTRTLEQWITGRLLTDYGHRRPLPLERLLPLLDGLDEMPAPRRCRALLALTHAFTPGAPLVLTSRTSEYLDTLADLTGRVLPATAVLELTPLPHEAVRDFLTLSTTAERPGGWANVLARDAEEHRGRLASALAEPLWVDLARTTHDDPDRAGHDSTDLLGLPDAAAVHAHLLDRLIPAAYPDPPEPAPDGRIWRCHDAQRWLGELATDMSERGTQDLAWWELTRSLSRPVRTLVGLALWLVIGLPTWFVTLPLERPSAFPSWLAAGLSAGFGMGPVVGLFVGLGSEPVGSRRRSRDRPLHRALAVSLAFGLTFGLAFALVPMIGVPLLLWVALWLAVGLGGVFGGGLGSLPLPSRRRIRWRRTGRPLVRRLAEWFAFGSTFTVAFVAAGVLWAGLTDSLPVADWLAAGYEAGLFGFAFGMVFGFVGEFTTFFQEGDADVPAATDPVGLLRDDRRRVLVVGLTSGLVFGLASGNPIAPPAELPEALRSYLGSAVSHGVGFGLAAGLTYGLIGSAWGQLQVARLWWCARGRLPWRVMSFLRDAHRRGVLRQAGGVWQFRHALLRDRIAATRRGSPR</sequence>
<keyword evidence="1" id="KW-0812">Transmembrane</keyword>
<name>A0A1M7TWA7_9ACTN</name>
<feature type="transmembrane region" description="Helical" evidence="1">
    <location>
        <begin position="572"/>
        <end position="593"/>
    </location>
</feature>
<feature type="transmembrane region" description="Helical" evidence="1">
    <location>
        <begin position="460"/>
        <end position="482"/>
    </location>
</feature>
<feature type="domain" description="NACHT" evidence="2">
    <location>
        <begin position="157"/>
        <end position="301"/>
    </location>
</feature>
<dbReference type="Pfam" id="PF05729">
    <property type="entry name" value="NACHT"/>
    <property type="match status" value="1"/>
</dbReference>
<protein>
    <submittedName>
        <fullName evidence="3">NACHT domain-containing protein</fullName>
    </submittedName>
</protein>
<feature type="transmembrane region" description="Helical" evidence="1">
    <location>
        <begin position="530"/>
        <end position="551"/>
    </location>
</feature>
<evidence type="ECO:0000259" key="2">
    <source>
        <dbReference type="Pfam" id="PF05729"/>
    </source>
</evidence>
<dbReference type="AlphaFoldDB" id="A0A1M7TWA7"/>
<dbReference type="Gene3D" id="3.40.50.300">
    <property type="entry name" value="P-loop containing nucleotide triphosphate hydrolases"/>
    <property type="match status" value="1"/>
</dbReference>
<keyword evidence="1" id="KW-1133">Transmembrane helix</keyword>
<evidence type="ECO:0000256" key="1">
    <source>
        <dbReference type="SAM" id="Phobius"/>
    </source>
</evidence>
<proteinExistence type="predicted"/>
<evidence type="ECO:0000313" key="3">
    <source>
        <dbReference type="EMBL" id="SHN75029.1"/>
    </source>
</evidence>
<dbReference type="STRING" id="134849.SAMN05443668_107202"/>
<feature type="transmembrane region" description="Helical" evidence="1">
    <location>
        <begin position="40"/>
        <end position="61"/>
    </location>
</feature>
<feature type="transmembrane region" description="Helical" evidence="1">
    <location>
        <begin position="503"/>
        <end position="524"/>
    </location>
</feature>
<keyword evidence="1" id="KW-0472">Membrane</keyword>
<organism evidence="3 4">
    <name type="scientific">Cryptosporangium aurantiacum</name>
    <dbReference type="NCBI Taxonomy" id="134849"/>
    <lineage>
        <taxon>Bacteria</taxon>
        <taxon>Bacillati</taxon>
        <taxon>Actinomycetota</taxon>
        <taxon>Actinomycetes</taxon>
        <taxon>Cryptosporangiales</taxon>
        <taxon>Cryptosporangiaceae</taxon>
        <taxon>Cryptosporangium</taxon>
    </lineage>
</organism>
<feature type="transmembrane region" description="Helical" evidence="1">
    <location>
        <begin position="12"/>
        <end position="34"/>
    </location>
</feature>
<feature type="transmembrane region" description="Helical" evidence="1">
    <location>
        <begin position="434"/>
        <end position="454"/>
    </location>
</feature>
<gene>
    <name evidence="3" type="ORF">SAMN05443668_107202</name>
</gene>
<dbReference type="Proteomes" id="UP000184440">
    <property type="component" value="Unassembled WGS sequence"/>
</dbReference>
<feature type="transmembrane region" description="Helical" evidence="1">
    <location>
        <begin position="689"/>
        <end position="711"/>
    </location>
</feature>
<dbReference type="SUPFAM" id="SSF52540">
    <property type="entry name" value="P-loop containing nucleoside triphosphate hydrolases"/>
    <property type="match status" value="1"/>
</dbReference>
<evidence type="ECO:0000313" key="4">
    <source>
        <dbReference type="Proteomes" id="UP000184440"/>
    </source>
</evidence>
<feature type="transmembrane region" description="Helical" evidence="1">
    <location>
        <begin position="657"/>
        <end position="677"/>
    </location>
</feature>
<dbReference type="InterPro" id="IPR007111">
    <property type="entry name" value="NACHT_NTPase"/>
</dbReference>
<dbReference type="EMBL" id="FRCS01000007">
    <property type="protein sequence ID" value="SHN75029.1"/>
    <property type="molecule type" value="Genomic_DNA"/>
</dbReference>
<dbReference type="InterPro" id="IPR027417">
    <property type="entry name" value="P-loop_NTPase"/>
</dbReference>
<keyword evidence="4" id="KW-1185">Reference proteome</keyword>